<evidence type="ECO:0000313" key="2">
    <source>
        <dbReference type="Proteomes" id="UP000308671"/>
    </source>
</evidence>
<dbReference type="AlphaFoldDB" id="A0A4V4HW24"/>
<proteinExistence type="predicted"/>
<dbReference type="EMBL" id="PQXL01000007">
    <property type="protein sequence ID" value="THV55516.1"/>
    <property type="molecule type" value="Genomic_DNA"/>
</dbReference>
<dbReference type="Proteomes" id="UP000308671">
    <property type="component" value="Unassembled WGS sequence"/>
</dbReference>
<gene>
    <name evidence="1" type="ORF">BGAL_0007g00470</name>
</gene>
<reference evidence="1 2" key="1">
    <citation type="submission" date="2017-12" db="EMBL/GenBank/DDBJ databases">
        <title>Comparative genomics of Botrytis spp.</title>
        <authorList>
            <person name="Valero-Jimenez C.A."/>
            <person name="Tapia P."/>
            <person name="Veloso J."/>
            <person name="Silva-Moreno E."/>
            <person name="Staats M."/>
            <person name="Valdes J.H."/>
            <person name="Van Kan J.A.L."/>
        </authorList>
    </citation>
    <scope>NUCLEOTIDE SEQUENCE [LARGE SCALE GENOMIC DNA]</scope>
    <source>
        <strain evidence="1 2">MUCL435</strain>
    </source>
</reference>
<name>A0A4V4HW24_9HELO</name>
<organism evidence="1 2">
    <name type="scientific">Botrytis galanthina</name>
    <dbReference type="NCBI Taxonomy" id="278940"/>
    <lineage>
        <taxon>Eukaryota</taxon>
        <taxon>Fungi</taxon>
        <taxon>Dikarya</taxon>
        <taxon>Ascomycota</taxon>
        <taxon>Pezizomycotina</taxon>
        <taxon>Leotiomycetes</taxon>
        <taxon>Helotiales</taxon>
        <taxon>Sclerotiniaceae</taxon>
        <taxon>Botrytis</taxon>
    </lineage>
</organism>
<sequence>MNSEVVSGDRSYIDGVIERMEKGTLEIGQLIVAYHIASEVNDSIPMALRFKWAIKWKGELGELVSVEGNNVGSANIDVVFQELVESRIAPYGFHEDTAWSMMHLDKFQQWKHKFGYQTDSVPVFKIPVPNIPKSESCEGAGIECGKMHFTKSERHIATA</sequence>
<evidence type="ECO:0000313" key="1">
    <source>
        <dbReference type="EMBL" id="THV55516.1"/>
    </source>
</evidence>
<protein>
    <submittedName>
        <fullName evidence="1">Uncharacterized protein</fullName>
    </submittedName>
</protein>
<dbReference type="OrthoDB" id="3543130at2759"/>
<comment type="caution">
    <text evidence="1">The sequence shown here is derived from an EMBL/GenBank/DDBJ whole genome shotgun (WGS) entry which is preliminary data.</text>
</comment>
<accession>A0A4V4HW24</accession>
<keyword evidence="2" id="KW-1185">Reference proteome</keyword>